<dbReference type="InterPro" id="IPR006426">
    <property type="entry name" value="Asn_synth_AEB"/>
</dbReference>
<dbReference type="InterPro" id="IPR017932">
    <property type="entry name" value="GATase_2_dom"/>
</dbReference>
<dbReference type="GO" id="GO:0006529">
    <property type="term" value="P:asparagine biosynthetic process"/>
    <property type="evidence" value="ECO:0007669"/>
    <property type="project" value="UniProtKB-KW"/>
</dbReference>
<evidence type="ECO:0000256" key="2">
    <source>
        <dbReference type="ARBA" id="ARBA00005752"/>
    </source>
</evidence>
<feature type="binding site" evidence="10">
    <location>
        <begin position="362"/>
        <end position="363"/>
    </location>
    <ligand>
        <name>ATP</name>
        <dbReference type="ChEBI" id="CHEBI:30616"/>
    </ligand>
</feature>
<dbReference type="GO" id="GO:0005524">
    <property type="term" value="F:ATP binding"/>
    <property type="evidence" value="ECO:0007669"/>
    <property type="project" value="UniProtKB-KW"/>
</dbReference>
<evidence type="ECO:0000256" key="11">
    <source>
        <dbReference type="PIRSR" id="PIRSR001589-3"/>
    </source>
</evidence>
<dbReference type="Pfam" id="PF00733">
    <property type="entry name" value="Asn_synthase"/>
    <property type="match status" value="1"/>
</dbReference>
<evidence type="ECO:0000313" key="13">
    <source>
        <dbReference type="EMBL" id="KZC95520.1"/>
    </source>
</evidence>
<feature type="binding site" evidence="10">
    <location>
        <position position="100"/>
    </location>
    <ligand>
        <name>L-glutamine</name>
        <dbReference type="ChEBI" id="CHEBI:58359"/>
    </ligand>
</feature>
<dbReference type="PANTHER" id="PTHR43284:SF1">
    <property type="entry name" value="ASPARAGINE SYNTHETASE"/>
    <property type="match status" value="1"/>
</dbReference>
<protein>
    <recommendedName>
        <fullName evidence="3">asparagine synthase (glutamine-hydrolyzing)</fullName>
        <ecNumber evidence="3">6.3.5.4</ecNumber>
    </recommendedName>
</protein>
<dbReference type="EC" id="6.3.5.4" evidence="3"/>
<feature type="domain" description="Glutamine amidotransferase type-2" evidence="12">
    <location>
        <begin position="2"/>
        <end position="213"/>
    </location>
</feature>
<evidence type="ECO:0000256" key="8">
    <source>
        <dbReference type="ARBA" id="ARBA00048741"/>
    </source>
</evidence>
<evidence type="ECO:0000256" key="4">
    <source>
        <dbReference type="ARBA" id="ARBA00022741"/>
    </source>
</evidence>
<dbReference type="Pfam" id="PF13537">
    <property type="entry name" value="GATase_7"/>
    <property type="match status" value="1"/>
</dbReference>
<dbReference type="CDD" id="cd01991">
    <property type="entry name" value="Asn_synthase_B_C"/>
    <property type="match status" value="1"/>
</dbReference>
<dbReference type="OrthoDB" id="9763290at2"/>
<dbReference type="PIRSF" id="PIRSF001589">
    <property type="entry name" value="Asn_synthetase_glu-h"/>
    <property type="match status" value="1"/>
</dbReference>
<dbReference type="InterPro" id="IPR014729">
    <property type="entry name" value="Rossmann-like_a/b/a_fold"/>
</dbReference>
<comment type="similarity">
    <text evidence="2">Belongs to the asparagine synthetase family.</text>
</comment>
<sequence>MCGVTGILELDGRPFADLEMLAAVNACQAHRGPDESGYHVDGPVGLGFTRLSVIDVPHGQQPMVDADTRVSLVFNGEIYNFRELRSQLRARGHVFRTSSDTESLLRGYLEWGSDVVHRLNGMFAFGIHDGRTGTLLLARDRLGIKPLHWAVVDGRFVFASEMKAILAVPGFRRQASLAGISSYLTFRQAVWGNSYFEGIEKVLPGHLVEVSGGRVVDREYWQLPVPRPDGSRSGPEWIDLADEMLGRAVDRCLVSEVPLGAYLSGGLDSSLVVAMMARRLDRPVRTFSVGYGTGAYDEGAFAQQVADHVGAEHTHLVVGRETYEEGLVPLIRHRDAPLSIPQEIAVHALSTEMRRHVTVALSGDGADELFGGYGRVMRSPLDWKKTAALQKVVPPALARRIAAAHGPSQTSLAANLDVRDHLEHFYRMYHWVPFEEKWGLFSPEAREALQGDRAVRAPFERSFARTADADPYDRVLHAFQHLHIGAILDKVDAIGMSASLEGRVPFVDHELVEAFVHMPVRHKMAWNSRSAQLRSWFTPAFRASETLDTTKTVLRRVADRYLPGTLTSRKKMGFPTPLDDWMRDGMLVRAREVLLDGATQRDGLFDRRAMEEFLRRPQDLDHDFYGKKVWMYMNVAIWMQEVVHS</sequence>
<feature type="binding site" evidence="10">
    <location>
        <position position="289"/>
    </location>
    <ligand>
        <name>ATP</name>
        <dbReference type="ChEBI" id="CHEBI:30616"/>
    </ligand>
</feature>
<keyword evidence="7 9" id="KW-0315">Glutamine amidotransferase</keyword>
<dbReference type="Gene3D" id="3.40.50.620">
    <property type="entry name" value="HUPs"/>
    <property type="match status" value="1"/>
</dbReference>
<evidence type="ECO:0000259" key="12">
    <source>
        <dbReference type="PROSITE" id="PS51278"/>
    </source>
</evidence>
<feature type="active site" description="For GATase activity" evidence="9">
    <location>
        <position position="2"/>
    </location>
</feature>
<dbReference type="GO" id="GO:0005829">
    <property type="term" value="C:cytosol"/>
    <property type="evidence" value="ECO:0007669"/>
    <property type="project" value="TreeGrafter"/>
</dbReference>
<dbReference type="InterPro" id="IPR033738">
    <property type="entry name" value="AsnB_N"/>
</dbReference>
<dbReference type="Proteomes" id="UP000076218">
    <property type="component" value="Unassembled WGS sequence"/>
</dbReference>
<dbReference type="InterPro" id="IPR029055">
    <property type="entry name" value="Ntn_hydrolases_N"/>
</dbReference>
<evidence type="ECO:0000256" key="9">
    <source>
        <dbReference type="PIRSR" id="PIRSR001589-1"/>
    </source>
</evidence>
<dbReference type="Gene3D" id="3.60.20.10">
    <property type="entry name" value="Glutamine Phosphoribosylpyrophosphate, subunit 1, domain 1"/>
    <property type="match status" value="1"/>
</dbReference>
<dbReference type="NCBIfam" id="TIGR01536">
    <property type="entry name" value="asn_synth_AEB"/>
    <property type="match status" value="1"/>
</dbReference>
<dbReference type="EMBL" id="LQXA01000023">
    <property type="protein sequence ID" value="KZC95520.1"/>
    <property type="molecule type" value="Genomic_DNA"/>
</dbReference>
<evidence type="ECO:0000256" key="3">
    <source>
        <dbReference type="ARBA" id="ARBA00012737"/>
    </source>
</evidence>
<keyword evidence="9" id="KW-0028">Amino-acid biosynthesis</keyword>
<dbReference type="InterPro" id="IPR051786">
    <property type="entry name" value="ASN_synthetase/amidase"/>
</dbReference>
<evidence type="ECO:0000256" key="5">
    <source>
        <dbReference type="ARBA" id="ARBA00022840"/>
    </source>
</evidence>
<reference evidence="13 14" key="1">
    <citation type="submission" date="2016-01" db="EMBL/GenBank/DDBJ databases">
        <title>Draft genome sequence of Clavibacter michiganensis subsp. tessellarius DOAB 609.</title>
        <authorList>
            <person name="Tambong J.T."/>
        </authorList>
    </citation>
    <scope>NUCLEOTIDE SEQUENCE [LARGE SCALE GENOMIC DNA]</scope>
    <source>
        <strain evidence="13 14">DOAB 609</strain>
    </source>
</reference>
<dbReference type="AlphaFoldDB" id="A0A154V2C0"/>
<keyword evidence="6 9" id="KW-0061">Asparagine biosynthesis</keyword>
<evidence type="ECO:0000256" key="7">
    <source>
        <dbReference type="ARBA" id="ARBA00022962"/>
    </source>
</evidence>
<keyword evidence="5 10" id="KW-0067">ATP-binding</keyword>
<comment type="caution">
    <text evidence="13">The sequence shown here is derived from an EMBL/GenBank/DDBJ whole genome shotgun (WGS) entry which is preliminary data.</text>
</comment>
<dbReference type="PANTHER" id="PTHR43284">
    <property type="entry name" value="ASPARAGINE SYNTHETASE (GLUTAMINE-HYDROLYZING)"/>
    <property type="match status" value="1"/>
</dbReference>
<comment type="catalytic activity">
    <reaction evidence="8">
        <text>L-aspartate + L-glutamine + ATP + H2O = L-asparagine + L-glutamate + AMP + diphosphate + H(+)</text>
        <dbReference type="Rhea" id="RHEA:12228"/>
        <dbReference type="ChEBI" id="CHEBI:15377"/>
        <dbReference type="ChEBI" id="CHEBI:15378"/>
        <dbReference type="ChEBI" id="CHEBI:29985"/>
        <dbReference type="ChEBI" id="CHEBI:29991"/>
        <dbReference type="ChEBI" id="CHEBI:30616"/>
        <dbReference type="ChEBI" id="CHEBI:33019"/>
        <dbReference type="ChEBI" id="CHEBI:58048"/>
        <dbReference type="ChEBI" id="CHEBI:58359"/>
        <dbReference type="ChEBI" id="CHEBI:456215"/>
        <dbReference type="EC" id="6.3.5.4"/>
    </reaction>
</comment>
<gene>
    <name evidence="13" type="ORF">AWH51_07755</name>
</gene>
<evidence type="ECO:0000256" key="10">
    <source>
        <dbReference type="PIRSR" id="PIRSR001589-2"/>
    </source>
</evidence>
<comment type="pathway">
    <text evidence="1">Amino-acid biosynthesis; L-asparagine biosynthesis; L-asparagine from L-aspartate (L-Gln route): step 1/1.</text>
</comment>
<evidence type="ECO:0000256" key="1">
    <source>
        <dbReference type="ARBA" id="ARBA00005187"/>
    </source>
</evidence>
<organism evidence="13 14">
    <name type="scientific">Clavibacter tessellarius</name>
    <dbReference type="NCBI Taxonomy" id="31965"/>
    <lineage>
        <taxon>Bacteria</taxon>
        <taxon>Bacillati</taxon>
        <taxon>Actinomycetota</taxon>
        <taxon>Actinomycetes</taxon>
        <taxon>Micrococcales</taxon>
        <taxon>Microbacteriaceae</taxon>
        <taxon>Clavibacter</taxon>
    </lineage>
</organism>
<evidence type="ECO:0000256" key="6">
    <source>
        <dbReference type="ARBA" id="ARBA00022888"/>
    </source>
</evidence>
<dbReference type="PROSITE" id="PS51278">
    <property type="entry name" value="GATASE_TYPE_2"/>
    <property type="match status" value="1"/>
</dbReference>
<dbReference type="STRING" id="31965.AWH51_07755"/>
<dbReference type="SUPFAM" id="SSF56235">
    <property type="entry name" value="N-terminal nucleophile aminohydrolases (Ntn hydrolases)"/>
    <property type="match status" value="1"/>
</dbReference>
<proteinExistence type="inferred from homology"/>
<dbReference type="CDD" id="cd00712">
    <property type="entry name" value="AsnB"/>
    <property type="match status" value="1"/>
</dbReference>
<keyword evidence="4 10" id="KW-0547">Nucleotide-binding</keyword>
<dbReference type="SUPFAM" id="SSF52402">
    <property type="entry name" value="Adenine nucleotide alpha hydrolases-like"/>
    <property type="match status" value="1"/>
</dbReference>
<dbReference type="GO" id="GO:0004066">
    <property type="term" value="F:asparagine synthase (glutamine-hydrolyzing) activity"/>
    <property type="evidence" value="ECO:0007669"/>
    <property type="project" value="UniProtKB-EC"/>
</dbReference>
<dbReference type="InterPro" id="IPR001962">
    <property type="entry name" value="Asn_synthase"/>
</dbReference>
<evidence type="ECO:0000313" key="14">
    <source>
        <dbReference type="Proteomes" id="UP000076218"/>
    </source>
</evidence>
<accession>A0A154V2C0</accession>
<name>A0A154V2C0_9MICO</name>
<feature type="site" description="Important for beta-aspartyl-AMP intermediate formation" evidence="11">
    <location>
        <position position="364"/>
    </location>
</feature>